<proteinExistence type="predicted"/>
<dbReference type="AlphaFoldDB" id="A0A6F8YXB4"/>
<reference evidence="2 3" key="1">
    <citation type="submission" date="2020-03" db="EMBL/GenBank/DDBJ databases">
        <title>Whole genome shotgun sequence of Phytohabitans suffuscus NBRC 105367.</title>
        <authorList>
            <person name="Komaki H."/>
            <person name="Tamura T."/>
        </authorList>
    </citation>
    <scope>NUCLEOTIDE SEQUENCE [LARGE SCALE GENOMIC DNA]</scope>
    <source>
        <strain evidence="2 3">NBRC 105367</strain>
    </source>
</reference>
<evidence type="ECO:0000256" key="1">
    <source>
        <dbReference type="SAM" id="MobiDB-lite"/>
    </source>
</evidence>
<name>A0A6F8YXB4_9ACTN</name>
<evidence type="ECO:0000313" key="2">
    <source>
        <dbReference type="EMBL" id="BCB90729.1"/>
    </source>
</evidence>
<reference evidence="2 3" key="2">
    <citation type="submission" date="2020-03" db="EMBL/GenBank/DDBJ databases">
        <authorList>
            <person name="Ichikawa N."/>
            <person name="Kimura A."/>
            <person name="Kitahashi Y."/>
            <person name="Uohara A."/>
        </authorList>
    </citation>
    <scope>NUCLEOTIDE SEQUENCE [LARGE SCALE GENOMIC DNA]</scope>
    <source>
        <strain evidence="2 3">NBRC 105367</strain>
    </source>
</reference>
<accession>A0A6F8YXB4</accession>
<evidence type="ECO:0000313" key="3">
    <source>
        <dbReference type="Proteomes" id="UP000503011"/>
    </source>
</evidence>
<sequence>MISSPRTPPVPAAYRREKANLSSDAFPNRPSAAAPRGSDMPASVDGRRSVGGGGVRAHQGILEKLPGSGFERRPASSVPAVRIPGAGGHRRPVAGRWTGATGSGVGRGFRGVWHGLPHLGSGDPPGGVGAFGGRGPLSRLSDIGAVRAAR</sequence>
<dbReference type="EMBL" id="AP022871">
    <property type="protein sequence ID" value="BCB90729.1"/>
    <property type="molecule type" value="Genomic_DNA"/>
</dbReference>
<feature type="region of interest" description="Disordered" evidence="1">
    <location>
        <begin position="1"/>
        <end position="150"/>
    </location>
</feature>
<protein>
    <submittedName>
        <fullName evidence="2">Uncharacterized protein</fullName>
    </submittedName>
</protein>
<organism evidence="2 3">
    <name type="scientific">Phytohabitans suffuscus</name>
    <dbReference type="NCBI Taxonomy" id="624315"/>
    <lineage>
        <taxon>Bacteria</taxon>
        <taxon>Bacillati</taxon>
        <taxon>Actinomycetota</taxon>
        <taxon>Actinomycetes</taxon>
        <taxon>Micromonosporales</taxon>
        <taxon>Micromonosporaceae</taxon>
    </lineage>
</organism>
<dbReference type="Proteomes" id="UP000503011">
    <property type="component" value="Chromosome"/>
</dbReference>
<dbReference type="KEGG" id="psuu:Psuf_080420"/>
<feature type="compositionally biased region" description="Gly residues" evidence="1">
    <location>
        <begin position="123"/>
        <end position="135"/>
    </location>
</feature>
<keyword evidence="3" id="KW-1185">Reference proteome</keyword>
<feature type="compositionally biased region" description="Pro residues" evidence="1">
    <location>
        <begin position="1"/>
        <end position="11"/>
    </location>
</feature>
<gene>
    <name evidence="2" type="ORF">Psuf_080420</name>
</gene>